<feature type="region of interest" description="Disordered" evidence="1">
    <location>
        <begin position="18"/>
        <end position="39"/>
    </location>
</feature>
<dbReference type="Proteomes" id="UP000319160">
    <property type="component" value="Unassembled WGS sequence"/>
</dbReference>
<feature type="compositionally biased region" description="Basic and acidic residues" evidence="1">
    <location>
        <begin position="18"/>
        <end position="29"/>
    </location>
</feature>
<dbReference type="AlphaFoldDB" id="A0A553HIM5"/>
<feature type="compositionally biased region" description="Polar residues" evidence="1">
    <location>
        <begin position="245"/>
        <end position="257"/>
    </location>
</feature>
<feature type="compositionally biased region" description="Polar residues" evidence="1">
    <location>
        <begin position="271"/>
        <end position="280"/>
    </location>
</feature>
<reference evidence="3" key="1">
    <citation type="submission" date="2019-06" db="EMBL/GenBank/DDBJ databases">
        <title>Draft genome sequence of the griseofulvin-producing fungus Xylaria cubensis strain G536.</title>
        <authorList>
            <person name="Mead M.E."/>
            <person name="Raja H.A."/>
            <person name="Steenwyk J.L."/>
            <person name="Knowles S.L."/>
            <person name="Oberlies N.H."/>
            <person name="Rokas A."/>
        </authorList>
    </citation>
    <scope>NUCLEOTIDE SEQUENCE [LARGE SCALE GENOMIC DNA]</scope>
    <source>
        <strain evidence="3">G536</strain>
    </source>
</reference>
<proteinExistence type="predicted"/>
<evidence type="ECO:0000313" key="3">
    <source>
        <dbReference type="Proteomes" id="UP000319160"/>
    </source>
</evidence>
<feature type="compositionally biased region" description="Acidic residues" evidence="1">
    <location>
        <begin position="441"/>
        <end position="453"/>
    </location>
</feature>
<feature type="region of interest" description="Disordered" evidence="1">
    <location>
        <begin position="56"/>
        <end position="102"/>
    </location>
</feature>
<dbReference type="EMBL" id="VFLP01000118">
    <property type="protein sequence ID" value="TRX87812.1"/>
    <property type="molecule type" value="Genomic_DNA"/>
</dbReference>
<feature type="region of interest" description="Disordered" evidence="1">
    <location>
        <begin position="241"/>
        <end position="280"/>
    </location>
</feature>
<gene>
    <name evidence="2" type="ORF">FHL15_011290</name>
</gene>
<evidence type="ECO:0000256" key="1">
    <source>
        <dbReference type="SAM" id="MobiDB-lite"/>
    </source>
</evidence>
<comment type="caution">
    <text evidence="2">The sequence shown here is derived from an EMBL/GenBank/DDBJ whole genome shotgun (WGS) entry which is preliminary data.</text>
</comment>
<accession>A0A553HIM5</accession>
<feature type="region of interest" description="Disordered" evidence="1">
    <location>
        <begin position="134"/>
        <end position="193"/>
    </location>
</feature>
<keyword evidence="3" id="KW-1185">Reference proteome</keyword>
<name>A0A553HIM5_9PEZI</name>
<protein>
    <submittedName>
        <fullName evidence="2">Uncharacterized protein</fullName>
    </submittedName>
</protein>
<sequence>MSLLHRWSLPSRGFIRDRSQDEKTSDRIKFPTNNMGHPVHRRRANISSAFSTLFEKPNNRPTIRDPEDHGQPVAHPPSSVHSRENVPPDPNSKYSHAHKYQDATPVKIISPQLLSELEYDSYPMPGALSQVTHQVNETPKTRSFRLSSTGPNKMEPNAQESTRPTSSCERVRSISSSYPSEGIRSTVAEVRSPEPATTRLANYFTDYRRYGRYPSQSTEQLSTNEASPDATFEERIQAALDPGDASSSAVAGQSSCPETLPYVDPPKYDAESSQLDGTRSRYASTITPGEEQRQKPSATSETTALANEDALSSQLGNAYQLEARIARSTDRLRQSVDTDRSVLTAVRHASVSDGDGDWSTIRDVGQKRLSRPASWMQLFTSTTAHVPTHTLAQRIQTLRLQKWVKRVCFKAKARFELVGKPIPQSRRLGVHRRKLRRGEVPEPEEEEEEDSGW</sequence>
<organism evidence="2 3">
    <name type="scientific">Xylaria flabelliformis</name>
    <dbReference type="NCBI Taxonomy" id="2512241"/>
    <lineage>
        <taxon>Eukaryota</taxon>
        <taxon>Fungi</taxon>
        <taxon>Dikarya</taxon>
        <taxon>Ascomycota</taxon>
        <taxon>Pezizomycotina</taxon>
        <taxon>Sordariomycetes</taxon>
        <taxon>Xylariomycetidae</taxon>
        <taxon>Xylariales</taxon>
        <taxon>Xylariaceae</taxon>
        <taxon>Xylaria</taxon>
    </lineage>
</organism>
<feature type="region of interest" description="Disordered" evidence="1">
    <location>
        <begin position="428"/>
        <end position="453"/>
    </location>
</feature>
<dbReference type="OrthoDB" id="4771468at2759"/>
<evidence type="ECO:0000313" key="2">
    <source>
        <dbReference type="EMBL" id="TRX87812.1"/>
    </source>
</evidence>